<feature type="region of interest" description="Disordered" evidence="1">
    <location>
        <begin position="1"/>
        <end position="21"/>
    </location>
</feature>
<dbReference type="EMBL" id="DF238791">
    <property type="protein sequence ID" value="GAC95210.1"/>
    <property type="molecule type" value="Genomic_DNA"/>
</dbReference>
<dbReference type="Gene3D" id="3.30.360.10">
    <property type="entry name" value="Dihydrodipicolinate Reductase, domain 2"/>
    <property type="match status" value="1"/>
</dbReference>
<evidence type="ECO:0000313" key="4">
    <source>
        <dbReference type="Proteomes" id="UP000014071"/>
    </source>
</evidence>
<dbReference type="InterPro" id="IPR036291">
    <property type="entry name" value="NAD(P)-bd_dom_sf"/>
</dbReference>
<dbReference type="OrthoDB" id="446809at2759"/>
<dbReference type="STRING" id="1305764.R9PAU6"/>
<dbReference type="GeneID" id="24108076"/>
<organism evidence="3 4">
    <name type="scientific">Pseudozyma hubeiensis (strain SY62)</name>
    <name type="common">Yeast</name>
    <dbReference type="NCBI Taxonomy" id="1305764"/>
    <lineage>
        <taxon>Eukaryota</taxon>
        <taxon>Fungi</taxon>
        <taxon>Dikarya</taxon>
        <taxon>Basidiomycota</taxon>
        <taxon>Ustilaginomycotina</taxon>
        <taxon>Ustilaginomycetes</taxon>
        <taxon>Ustilaginales</taxon>
        <taxon>Ustilaginaceae</taxon>
        <taxon>Pseudozyma</taxon>
    </lineage>
</organism>
<dbReference type="Gene3D" id="3.40.50.720">
    <property type="entry name" value="NAD(P)-binding Rossmann-like Domain"/>
    <property type="match status" value="1"/>
</dbReference>
<protein>
    <submittedName>
        <fullName evidence="3">NAD binding Rossmann fold oxidoreductase</fullName>
    </submittedName>
</protein>
<dbReference type="PANTHER" id="PTHR42840:SF7">
    <property type="entry name" value="BINDING ROSSMANN FOLD OXIDOREDUCTASE, PUTATIVE (AFU_ORTHOLOGUE AFUA_4G10190)-RELATED"/>
    <property type="match status" value="1"/>
</dbReference>
<feature type="domain" description="Gfo/Idh/MocA-like oxidoreductase N-terminal" evidence="2">
    <location>
        <begin position="41"/>
        <end position="162"/>
    </location>
</feature>
<dbReference type="InterPro" id="IPR000683">
    <property type="entry name" value="Gfo/Idh/MocA-like_OxRdtase_N"/>
</dbReference>
<gene>
    <name evidence="3" type="ORF">PHSY_002785</name>
</gene>
<dbReference type="GO" id="GO:0006740">
    <property type="term" value="P:NADPH regeneration"/>
    <property type="evidence" value="ECO:0007669"/>
    <property type="project" value="TreeGrafter"/>
</dbReference>
<evidence type="ECO:0000313" key="3">
    <source>
        <dbReference type="EMBL" id="GAC95210.1"/>
    </source>
</evidence>
<reference evidence="4" key="1">
    <citation type="journal article" date="2013" name="Genome Announc.">
        <title>Draft genome sequence of the basidiomycetous yeast-like fungus Pseudozyma hubeiensis SY62, which produces an abundant amount of the biosurfactant mannosylerythritol lipids.</title>
        <authorList>
            <person name="Konishi M."/>
            <person name="Hatada Y."/>
            <person name="Horiuchi J."/>
        </authorList>
    </citation>
    <scope>NUCLEOTIDE SEQUENCE [LARGE SCALE GENOMIC DNA]</scope>
    <source>
        <strain evidence="4">SY62</strain>
    </source>
</reference>
<dbReference type="HOGENOM" id="CLU_028866_0_0_1"/>
<evidence type="ECO:0000259" key="2">
    <source>
        <dbReference type="Pfam" id="PF01408"/>
    </source>
</evidence>
<dbReference type="GO" id="GO:0005737">
    <property type="term" value="C:cytoplasm"/>
    <property type="evidence" value="ECO:0007669"/>
    <property type="project" value="TreeGrafter"/>
</dbReference>
<dbReference type="GO" id="GO:0000166">
    <property type="term" value="F:nucleotide binding"/>
    <property type="evidence" value="ECO:0007669"/>
    <property type="project" value="InterPro"/>
</dbReference>
<feature type="compositionally biased region" description="Polar residues" evidence="1">
    <location>
        <begin position="1"/>
        <end position="18"/>
    </location>
</feature>
<dbReference type="GO" id="GO:0016491">
    <property type="term" value="F:oxidoreductase activity"/>
    <property type="evidence" value="ECO:0007669"/>
    <property type="project" value="TreeGrafter"/>
</dbReference>
<dbReference type="RefSeq" id="XP_012188797.1">
    <property type="nucleotide sequence ID" value="XM_012333407.1"/>
</dbReference>
<dbReference type="PANTHER" id="PTHR42840">
    <property type="entry name" value="NAD(P)-BINDING ROSSMANN-FOLD SUPERFAMILY PROTEIN-RELATED"/>
    <property type="match status" value="1"/>
</dbReference>
<name>R9PAU6_PSEHS</name>
<dbReference type="Proteomes" id="UP000014071">
    <property type="component" value="Unassembled WGS sequence"/>
</dbReference>
<sequence>MKNSTDLLNSEVTTSSTAHPDCKTKSLNATVSTAMSMPQRLRVGVVGAGEVTQVVHLPTLKFLSDQYTVVAICDVSREAAQHVAAKWGISNVYVSSSEMVQRDDIDLVLVANSDEYHASCAIEAANAAKHVFIEKPMALTRPDATAIQEAAKRNQRKIFVGYMRRYAPAFALFQKLLAESGPIRHAIVKDIIGPNSFFVSQSGTNPRKFGADISDSDGKDKAARAKAILAEAIGSKKASDARLAFVYRLLGSLGSHDLSFMREALGGKPDKCLSAFASSDGMFISVSFEYSNRGANKGDDKFNVLYTTGIHNVGVFESFLEVFTDDRVLRIDIDTPYVKGLPINVTVKENDENGHYSERIIRSTYQDAYTTEFLELHQALTSGNDLKTTPQDAMEDLHVFEMIMAHLS</sequence>
<accession>R9PAU6</accession>
<dbReference type="Pfam" id="PF01408">
    <property type="entry name" value="GFO_IDH_MocA"/>
    <property type="match status" value="1"/>
</dbReference>
<keyword evidence="4" id="KW-1185">Reference proteome</keyword>
<dbReference type="eggNOG" id="KOG2741">
    <property type="taxonomic scope" value="Eukaryota"/>
</dbReference>
<proteinExistence type="predicted"/>
<evidence type="ECO:0000256" key="1">
    <source>
        <dbReference type="SAM" id="MobiDB-lite"/>
    </source>
</evidence>
<dbReference type="SUPFAM" id="SSF51735">
    <property type="entry name" value="NAD(P)-binding Rossmann-fold domains"/>
    <property type="match status" value="1"/>
</dbReference>
<dbReference type="AlphaFoldDB" id="R9PAU6"/>